<name>A0ABR4C6D4_9HELO</name>
<protein>
    <submittedName>
        <fullName evidence="1">Uncharacterized protein</fullName>
    </submittedName>
</protein>
<sequence>MVQPDTSPYSSGQFPRMRTYEEITGRLPSVKDHIVFDWSGSQIDDLHDWVSINWGIGGCQQCFSEDHRLLQLCLQQCANVGQST</sequence>
<dbReference type="EMBL" id="JAZHXI010000013">
    <property type="protein sequence ID" value="KAL2065072.1"/>
    <property type="molecule type" value="Genomic_DNA"/>
</dbReference>
<proteinExistence type="predicted"/>
<dbReference type="Proteomes" id="UP001595075">
    <property type="component" value="Unassembled WGS sequence"/>
</dbReference>
<comment type="caution">
    <text evidence="1">The sequence shown here is derived from an EMBL/GenBank/DDBJ whole genome shotgun (WGS) entry which is preliminary data.</text>
</comment>
<evidence type="ECO:0000313" key="2">
    <source>
        <dbReference type="Proteomes" id="UP001595075"/>
    </source>
</evidence>
<reference evidence="1 2" key="1">
    <citation type="journal article" date="2024" name="Commun. Biol.">
        <title>Comparative genomic analysis of thermophilic fungi reveals convergent evolutionary adaptations and gene losses.</title>
        <authorList>
            <person name="Steindorff A.S."/>
            <person name="Aguilar-Pontes M.V."/>
            <person name="Robinson A.J."/>
            <person name="Andreopoulos B."/>
            <person name="LaButti K."/>
            <person name="Kuo A."/>
            <person name="Mondo S."/>
            <person name="Riley R."/>
            <person name="Otillar R."/>
            <person name="Haridas S."/>
            <person name="Lipzen A."/>
            <person name="Grimwood J."/>
            <person name="Schmutz J."/>
            <person name="Clum A."/>
            <person name="Reid I.D."/>
            <person name="Moisan M.C."/>
            <person name="Butler G."/>
            <person name="Nguyen T.T.M."/>
            <person name="Dewar K."/>
            <person name="Conant G."/>
            <person name="Drula E."/>
            <person name="Henrissat B."/>
            <person name="Hansel C."/>
            <person name="Singer S."/>
            <person name="Hutchinson M.I."/>
            <person name="de Vries R.P."/>
            <person name="Natvig D.O."/>
            <person name="Powell A.J."/>
            <person name="Tsang A."/>
            <person name="Grigoriev I.V."/>
        </authorList>
    </citation>
    <scope>NUCLEOTIDE SEQUENCE [LARGE SCALE GENOMIC DNA]</scope>
    <source>
        <strain evidence="1 2">CBS 494.80</strain>
    </source>
</reference>
<accession>A0ABR4C6D4</accession>
<keyword evidence="2" id="KW-1185">Reference proteome</keyword>
<gene>
    <name evidence="1" type="ORF">VTL71DRAFT_4212</name>
</gene>
<organism evidence="1 2">
    <name type="scientific">Oculimacula yallundae</name>
    <dbReference type="NCBI Taxonomy" id="86028"/>
    <lineage>
        <taxon>Eukaryota</taxon>
        <taxon>Fungi</taxon>
        <taxon>Dikarya</taxon>
        <taxon>Ascomycota</taxon>
        <taxon>Pezizomycotina</taxon>
        <taxon>Leotiomycetes</taxon>
        <taxon>Helotiales</taxon>
        <taxon>Ploettnerulaceae</taxon>
        <taxon>Oculimacula</taxon>
    </lineage>
</organism>
<evidence type="ECO:0000313" key="1">
    <source>
        <dbReference type="EMBL" id="KAL2065072.1"/>
    </source>
</evidence>